<dbReference type="GeneID" id="95976400"/>
<keyword evidence="15" id="KW-1185">Reference proteome</keyword>
<comment type="similarity">
    <text evidence="3">Belongs to the multicopper oxidase family.</text>
</comment>
<evidence type="ECO:0000256" key="8">
    <source>
        <dbReference type="ARBA" id="ARBA00023180"/>
    </source>
</evidence>
<evidence type="ECO:0000256" key="3">
    <source>
        <dbReference type="ARBA" id="ARBA00010609"/>
    </source>
</evidence>
<dbReference type="Pfam" id="PF07732">
    <property type="entry name" value="Cu-oxidase_3"/>
    <property type="match status" value="1"/>
</dbReference>
<dbReference type="InterPro" id="IPR045087">
    <property type="entry name" value="Cu-oxidase_fam"/>
</dbReference>
<feature type="domain" description="Plastocyanin-like" evidence="11">
    <location>
        <begin position="203"/>
        <end position="345"/>
    </location>
</feature>
<feature type="signal peptide" evidence="10">
    <location>
        <begin position="1"/>
        <end position="21"/>
    </location>
</feature>
<evidence type="ECO:0000256" key="4">
    <source>
        <dbReference type="ARBA" id="ARBA00012297"/>
    </source>
</evidence>
<evidence type="ECO:0000259" key="12">
    <source>
        <dbReference type="Pfam" id="PF07731"/>
    </source>
</evidence>
<dbReference type="CDD" id="cd13901">
    <property type="entry name" value="CuRO_3_MaLCC_like"/>
    <property type="match status" value="1"/>
</dbReference>
<name>A0ABR3P7W9_9PEZI</name>
<evidence type="ECO:0000259" key="11">
    <source>
        <dbReference type="Pfam" id="PF00394"/>
    </source>
</evidence>
<dbReference type="PROSITE" id="PS00080">
    <property type="entry name" value="MULTICOPPER_OXIDASE2"/>
    <property type="match status" value="1"/>
</dbReference>
<dbReference type="PANTHER" id="PTHR11709">
    <property type="entry name" value="MULTI-COPPER OXIDASE"/>
    <property type="match status" value="1"/>
</dbReference>
<dbReference type="Pfam" id="PF00394">
    <property type="entry name" value="Cu-oxidase"/>
    <property type="match status" value="1"/>
</dbReference>
<organism evidence="14 15">
    <name type="scientific">Neodothiora populina</name>
    <dbReference type="NCBI Taxonomy" id="2781224"/>
    <lineage>
        <taxon>Eukaryota</taxon>
        <taxon>Fungi</taxon>
        <taxon>Dikarya</taxon>
        <taxon>Ascomycota</taxon>
        <taxon>Pezizomycotina</taxon>
        <taxon>Dothideomycetes</taxon>
        <taxon>Dothideomycetidae</taxon>
        <taxon>Dothideales</taxon>
        <taxon>Dothioraceae</taxon>
        <taxon>Neodothiora</taxon>
    </lineage>
</organism>
<dbReference type="EC" id="1.10.3.2" evidence="4"/>
<evidence type="ECO:0000259" key="13">
    <source>
        <dbReference type="Pfam" id="PF07732"/>
    </source>
</evidence>
<comment type="cofactor">
    <cofactor evidence="2">
        <name>Cu cation</name>
        <dbReference type="ChEBI" id="CHEBI:23378"/>
    </cofactor>
</comment>
<comment type="catalytic activity">
    <reaction evidence="1">
        <text>4 hydroquinone + O2 = 4 benzosemiquinone + 2 H2O</text>
        <dbReference type="Rhea" id="RHEA:11276"/>
        <dbReference type="ChEBI" id="CHEBI:15377"/>
        <dbReference type="ChEBI" id="CHEBI:15379"/>
        <dbReference type="ChEBI" id="CHEBI:17594"/>
        <dbReference type="ChEBI" id="CHEBI:17977"/>
        <dbReference type="EC" id="1.10.3.2"/>
    </reaction>
</comment>
<dbReference type="InterPro" id="IPR033138">
    <property type="entry name" value="Cu_oxidase_CS"/>
</dbReference>
<dbReference type="PROSITE" id="PS00079">
    <property type="entry name" value="MULTICOPPER_OXIDASE1"/>
    <property type="match status" value="1"/>
</dbReference>
<evidence type="ECO:0000256" key="6">
    <source>
        <dbReference type="ARBA" id="ARBA00023002"/>
    </source>
</evidence>
<dbReference type="PANTHER" id="PTHR11709:SF87">
    <property type="entry name" value="LACCASE"/>
    <property type="match status" value="1"/>
</dbReference>
<dbReference type="SUPFAM" id="SSF49503">
    <property type="entry name" value="Cupredoxins"/>
    <property type="match status" value="3"/>
</dbReference>
<dbReference type="InterPro" id="IPR011707">
    <property type="entry name" value="Cu-oxidase-like_N"/>
</dbReference>
<keyword evidence="10" id="KW-0732">Signal</keyword>
<keyword evidence="7" id="KW-0186">Copper</keyword>
<evidence type="ECO:0000313" key="14">
    <source>
        <dbReference type="EMBL" id="KAL1302279.1"/>
    </source>
</evidence>
<evidence type="ECO:0000256" key="9">
    <source>
        <dbReference type="ARBA" id="ARBA00023185"/>
    </source>
</evidence>
<dbReference type="CDD" id="cd13854">
    <property type="entry name" value="CuRO_1_MaLCC_like"/>
    <property type="match status" value="1"/>
</dbReference>
<proteinExistence type="inferred from homology"/>
<evidence type="ECO:0000256" key="1">
    <source>
        <dbReference type="ARBA" id="ARBA00000349"/>
    </source>
</evidence>
<dbReference type="Gene3D" id="2.60.40.420">
    <property type="entry name" value="Cupredoxins - blue copper proteins"/>
    <property type="match status" value="3"/>
</dbReference>
<feature type="chain" id="PRO_5046106502" description="laccase" evidence="10">
    <location>
        <begin position="22"/>
        <end position="582"/>
    </location>
</feature>
<reference evidence="14 15" key="1">
    <citation type="submission" date="2024-07" db="EMBL/GenBank/DDBJ databases">
        <title>Draft sequence of the Neodothiora populina.</title>
        <authorList>
            <person name="Drown D.D."/>
            <person name="Schuette U.S."/>
            <person name="Buechlein A.B."/>
            <person name="Rusch D.R."/>
            <person name="Winton L.W."/>
            <person name="Adams G.A."/>
        </authorList>
    </citation>
    <scope>NUCLEOTIDE SEQUENCE [LARGE SCALE GENOMIC DNA]</scope>
    <source>
        <strain evidence="14 15">CPC 39397</strain>
    </source>
</reference>
<dbReference type="RefSeq" id="XP_069198555.1">
    <property type="nucleotide sequence ID" value="XM_069342050.1"/>
</dbReference>
<dbReference type="Pfam" id="PF07731">
    <property type="entry name" value="Cu-oxidase_2"/>
    <property type="match status" value="1"/>
</dbReference>
<dbReference type="InterPro" id="IPR001117">
    <property type="entry name" value="Cu-oxidase_2nd"/>
</dbReference>
<feature type="domain" description="Plastocyanin-like" evidence="13">
    <location>
        <begin position="75"/>
        <end position="189"/>
    </location>
</feature>
<sequence>MGFLSFALYGAIAAYVQLASGAPTENYHSLVSRQDGNCAHTATSRQCWGGGYYIGTDDETFCPPTGVTRTYVLEITNTTMAPDGTKRMVFAINGQYPGPTITADWGDMVSVTVKNSLPYNGTSIHFHGIQQKNSNNMDGTNGITECPLAPGDSKTYLWQATQYGTSWYHSHFSNQYGDGVVGPIVVNGPATANYDIDLGAYPITDWFYTTAENVGYAQRVEGIPWKADTGLINGTMINSQGRGAYAKTTLKPGKTYRLRLINTSVDNNFKVHLDGHNMTIIQADFVAVQPQKVDWLFIAIGQRYDVLITANQAVKNYWFRAEAQIDCGENWNNGNIKSIFSYEGSNLSALPTTTATSYTKGCVDQTGLVPWWKKDVPRDVFTAQVKELDVLFSVGKKASWSNGVSVVQWSINGTMMAINWEQPTLGNVFDGTTDNFTDIQHVIELPDANAWSFWIIQSLAGDVTSAPHPIHLHGHDFFVLGAGQGTFPGADALTFKAPTRRDVAMLAAVGWLVIAFKTDNPGAWLMHCHIAWHVAEGLSLQFLERASEIPETFQLGDEYEQQCAKWDKYYKTAPYKQDQSGL</sequence>
<dbReference type="EMBL" id="JBFMKM010000012">
    <property type="protein sequence ID" value="KAL1302279.1"/>
    <property type="molecule type" value="Genomic_DNA"/>
</dbReference>
<comment type="caution">
    <text evidence="14">The sequence shown here is derived from an EMBL/GenBank/DDBJ whole genome shotgun (WGS) entry which is preliminary data.</text>
</comment>
<keyword evidence="5" id="KW-0479">Metal-binding</keyword>
<dbReference type="Proteomes" id="UP001562354">
    <property type="component" value="Unassembled WGS sequence"/>
</dbReference>
<evidence type="ECO:0000256" key="10">
    <source>
        <dbReference type="SAM" id="SignalP"/>
    </source>
</evidence>
<protein>
    <recommendedName>
        <fullName evidence="4">laccase</fullName>
        <ecNumber evidence="4">1.10.3.2</ecNumber>
    </recommendedName>
</protein>
<evidence type="ECO:0000256" key="2">
    <source>
        <dbReference type="ARBA" id="ARBA00001935"/>
    </source>
</evidence>
<dbReference type="InterPro" id="IPR002355">
    <property type="entry name" value="Cu_oxidase_Cu_BS"/>
</dbReference>
<dbReference type="InterPro" id="IPR008972">
    <property type="entry name" value="Cupredoxin"/>
</dbReference>
<evidence type="ECO:0000256" key="5">
    <source>
        <dbReference type="ARBA" id="ARBA00022723"/>
    </source>
</evidence>
<keyword evidence="9" id="KW-0439">Lignin degradation</keyword>
<gene>
    <name evidence="14" type="ORF">AAFC00_002698</name>
</gene>
<accession>A0ABR3P7W9</accession>
<evidence type="ECO:0000313" key="15">
    <source>
        <dbReference type="Proteomes" id="UP001562354"/>
    </source>
</evidence>
<dbReference type="CDD" id="cd13880">
    <property type="entry name" value="CuRO_2_MaLCC_like"/>
    <property type="match status" value="1"/>
</dbReference>
<dbReference type="InterPro" id="IPR011706">
    <property type="entry name" value="Cu-oxidase_C"/>
</dbReference>
<evidence type="ECO:0000256" key="7">
    <source>
        <dbReference type="ARBA" id="ARBA00023008"/>
    </source>
</evidence>
<feature type="domain" description="Plastocyanin-like" evidence="12">
    <location>
        <begin position="419"/>
        <end position="546"/>
    </location>
</feature>
<keyword evidence="6" id="KW-0560">Oxidoreductase</keyword>
<keyword evidence="8" id="KW-0325">Glycoprotein</keyword>